<evidence type="ECO:0000313" key="8">
    <source>
        <dbReference type="Ensembl" id="ENSOMEP00000036039.1"/>
    </source>
</evidence>
<dbReference type="OrthoDB" id="626167at2759"/>
<dbReference type="GeneTree" id="ENSGT00940000174503"/>
<dbReference type="GO" id="GO:0005929">
    <property type="term" value="C:cilium"/>
    <property type="evidence" value="ECO:0007669"/>
    <property type="project" value="TreeGrafter"/>
</dbReference>
<dbReference type="InterPro" id="IPR011990">
    <property type="entry name" value="TPR-like_helical_dom_sf"/>
</dbReference>
<keyword evidence="3" id="KW-0677">Repeat</keyword>
<reference evidence="8" key="1">
    <citation type="submission" date="2025-08" db="UniProtKB">
        <authorList>
            <consortium name="Ensembl"/>
        </authorList>
    </citation>
    <scope>IDENTIFICATION</scope>
</reference>
<evidence type="ECO:0000256" key="3">
    <source>
        <dbReference type="ARBA" id="ARBA00022737"/>
    </source>
</evidence>
<proteinExistence type="predicted"/>
<feature type="region of interest" description="Disordered" evidence="7">
    <location>
        <begin position="1"/>
        <end position="23"/>
    </location>
</feature>
<evidence type="ECO:0000256" key="4">
    <source>
        <dbReference type="ARBA" id="ARBA00022803"/>
    </source>
</evidence>
<dbReference type="GO" id="GO:0005737">
    <property type="term" value="C:cytoplasm"/>
    <property type="evidence" value="ECO:0007669"/>
    <property type="project" value="UniProtKB-SubCell"/>
</dbReference>
<dbReference type="RefSeq" id="XP_024143898.1">
    <property type="nucleotide sequence ID" value="XM_024288130.2"/>
</dbReference>
<keyword evidence="2" id="KW-0963">Cytoplasm</keyword>
<reference evidence="8" key="2">
    <citation type="submission" date="2025-09" db="UniProtKB">
        <authorList>
            <consortium name="Ensembl"/>
        </authorList>
    </citation>
    <scope>IDENTIFICATION</scope>
</reference>
<dbReference type="RefSeq" id="XP_024143899.1">
    <property type="nucleotide sequence ID" value="XM_024288131.2"/>
</dbReference>
<name>A0A3B3E2N8_ORYME</name>
<keyword evidence="4" id="KW-0802">TPR repeat</keyword>
<keyword evidence="9" id="KW-1185">Reference proteome</keyword>
<dbReference type="PaxDb" id="30732-ENSOMEP00000036039"/>
<dbReference type="Gene3D" id="1.25.40.10">
    <property type="entry name" value="Tetratricopeptide repeat domain"/>
    <property type="match status" value="1"/>
</dbReference>
<dbReference type="KEGG" id="oml:112156015"/>
<dbReference type="PANTHER" id="PTHR46630">
    <property type="entry name" value="TETRATRICOPEPTIDE REPEAT PROTEIN 29"/>
    <property type="match status" value="1"/>
</dbReference>
<comment type="function">
    <text evidence="6">Axonemal protein which is implicated in axonemal and/or peri-axonemal structure assembly and regulates flagellum assembly and beating and therefore sperm motility.</text>
</comment>
<dbReference type="OMA" id="HEGNSRA"/>
<dbReference type="PANTHER" id="PTHR46630:SF1">
    <property type="entry name" value="TETRATRICOPEPTIDE REPEAT PROTEIN 29"/>
    <property type="match status" value="1"/>
</dbReference>
<evidence type="ECO:0000256" key="2">
    <source>
        <dbReference type="ARBA" id="ARBA00022490"/>
    </source>
</evidence>
<evidence type="ECO:0000313" key="9">
    <source>
        <dbReference type="Proteomes" id="UP000261560"/>
    </source>
</evidence>
<evidence type="ECO:0000256" key="7">
    <source>
        <dbReference type="SAM" id="MobiDB-lite"/>
    </source>
</evidence>
<dbReference type="InterPro" id="IPR051476">
    <property type="entry name" value="Bac_ResReg_Asp_Phosphatase"/>
</dbReference>
<dbReference type="STRING" id="30732.ENSOMEP00000036039"/>
<dbReference type="RefSeq" id="XP_024143897.1">
    <property type="nucleotide sequence ID" value="XM_024288129.2"/>
</dbReference>
<dbReference type="GeneID" id="112156015"/>
<accession>A0A3B3E2N8</accession>
<dbReference type="CTD" id="83894"/>
<protein>
    <recommendedName>
        <fullName evidence="5">Tetratricopeptide repeat protein 29</fullName>
    </recommendedName>
</protein>
<evidence type="ECO:0000256" key="5">
    <source>
        <dbReference type="ARBA" id="ARBA00040665"/>
    </source>
</evidence>
<dbReference type="Ensembl" id="ENSOMET00000031412.1">
    <property type="protein sequence ID" value="ENSOMEP00000036039.1"/>
    <property type="gene ID" value="ENSOMEG00000023606.1"/>
</dbReference>
<organism evidence="8 9">
    <name type="scientific">Oryzias melastigma</name>
    <name type="common">Marine medaka</name>
    <dbReference type="NCBI Taxonomy" id="30732"/>
    <lineage>
        <taxon>Eukaryota</taxon>
        <taxon>Metazoa</taxon>
        <taxon>Chordata</taxon>
        <taxon>Craniata</taxon>
        <taxon>Vertebrata</taxon>
        <taxon>Euteleostomi</taxon>
        <taxon>Actinopterygii</taxon>
        <taxon>Neopterygii</taxon>
        <taxon>Teleostei</taxon>
        <taxon>Neoteleostei</taxon>
        <taxon>Acanthomorphata</taxon>
        <taxon>Ovalentaria</taxon>
        <taxon>Atherinomorphae</taxon>
        <taxon>Beloniformes</taxon>
        <taxon>Adrianichthyidae</taxon>
        <taxon>Oryziinae</taxon>
        <taxon>Oryzias</taxon>
    </lineage>
</organism>
<evidence type="ECO:0000256" key="6">
    <source>
        <dbReference type="ARBA" id="ARBA00044739"/>
    </source>
</evidence>
<evidence type="ECO:0000256" key="1">
    <source>
        <dbReference type="ARBA" id="ARBA00004496"/>
    </source>
</evidence>
<dbReference type="Proteomes" id="UP000261560">
    <property type="component" value="Unplaced"/>
</dbReference>
<dbReference type="AlphaFoldDB" id="A0A3B3E2N8"/>
<dbReference type="SUPFAM" id="SSF48452">
    <property type="entry name" value="TPR-like"/>
    <property type="match status" value="1"/>
</dbReference>
<sequence length="405" mass="45447">MKRSQNSFRTRRAPEEPTRLPTKQEVTALTADPVQNMCVEMLQRGLHRSFSELFSLLQAARTRRKAAAFTTAAAPLLEEQRDKLETLKLRLIRAEEAGRAGSWSDSCQQRLLLAQYFSSPEDLWLRLHFYHSCADSEQGAASAPAMEAQAFLAEFYLQTDDVEKAKQRAELSLKREDEGMLGLNSQTLMPRFSRVLTEANMRLAEAADDHDTALKLLQESCRTARKIKDESLEGRANLHMGRLYLSKDEHDSAKQLFDSAKEHFLSAQDAGGLAEFYRTMAKFSESKGNTDEVIEFLEKSAEICESSHQHSELADVSMTLCEVYYRKGRYDRAREVALKCFEVSCKAGLTAMLLKAQTMVGISSAQLLIEKHVSGGMSSSPAALDRLLKREKTKACGELNSEPAE</sequence>
<comment type="subcellular location">
    <subcellularLocation>
        <location evidence="1">Cytoplasm</location>
    </subcellularLocation>
</comment>
<dbReference type="GO" id="GO:0003341">
    <property type="term" value="P:cilium movement"/>
    <property type="evidence" value="ECO:0007669"/>
    <property type="project" value="TreeGrafter"/>
</dbReference>